<comment type="subcellular location">
    <subcellularLocation>
        <location evidence="1">Cytoplasm</location>
    </subcellularLocation>
</comment>
<dbReference type="GO" id="GO:0000049">
    <property type="term" value="F:tRNA binding"/>
    <property type="evidence" value="ECO:0007669"/>
    <property type="project" value="TreeGrafter"/>
</dbReference>
<dbReference type="EMBL" id="CAEZXP010000003">
    <property type="protein sequence ID" value="CAB4698673.1"/>
    <property type="molecule type" value="Genomic_DNA"/>
</dbReference>
<dbReference type="PANTHER" id="PTHR17490">
    <property type="entry name" value="SUA5"/>
    <property type="match status" value="1"/>
</dbReference>
<protein>
    <recommendedName>
        <fullName evidence="10">L-threonylcarbamoyladenylate synthase</fullName>
        <ecNumber evidence="3">2.7.7.87</ecNumber>
    </recommendedName>
    <alternativeName>
        <fullName evidence="10">L-threonylcarbamoyladenylate synthase</fullName>
    </alternativeName>
</protein>
<keyword evidence="8" id="KW-0547">Nucleotide-binding</keyword>
<feature type="domain" description="YrdC-like" evidence="12">
    <location>
        <begin position="3"/>
        <end position="189"/>
    </location>
</feature>
<accession>A0A6J6PP76</accession>
<name>A0A6J6PP76_9ZZZZ</name>
<dbReference type="GO" id="GO:0006450">
    <property type="term" value="P:regulation of translational fidelity"/>
    <property type="evidence" value="ECO:0007669"/>
    <property type="project" value="TreeGrafter"/>
</dbReference>
<evidence type="ECO:0000256" key="6">
    <source>
        <dbReference type="ARBA" id="ARBA00022694"/>
    </source>
</evidence>
<dbReference type="GO" id="GO:0005524">
    <property type="term" value="F:ATP binding"/>
    <property type="evidence" value="ECO:0007669"/>
    <property type="project" value="UniProtKB-KW"/>
</dbReference>
<reference evidence="13" key="1">
    <citation type="submission" date="2020-05" db="EMBL/GenBank/DDBJ databases">
        <authorList>
            <person name="Chiriac C."/>
            <person name="Salcher M."/>
            <person name="Ghai R."/>
            <person name="Kavagutti S V."/>
        </authorList>
    </citation>
    <scope>NUCLEOTIDE SEQUENCE</scope>
</reference>
<comment type="similarity">
    <text evidence="2">Belongs to the SUA5 family.</text>
</comment>
<dbReference type="SUPFAM" id="SSF55821">
    <property type="entry name" value="YrdC/RibB"/>
    <property type="match status" value="1"/>
</dbReference>
<evidence type="ECO:0000259" key="12">
    <source>
        <dbReference type="PROSITE" id="PS51163"/>
    </source>
</evidence>
<dbReference type="InterPro" id="IPR006070">
    <property type="entry name" value="Sua5-like_dom"/>
</dbReference>
<keyword evidence="7" id="KW-0548">Nucleotidyltransferase</keyword>
<keyword evidence="6" id="KW-0819">tRNA processing</keyword>
<evidence type="ECO:0000256" key="4">
    <source>
        <dbReference type="ARBA" id="ARBA00022490"/>
    </source>
</evidence>
<evidence type="ECO:0000256" key="3">
    <source>
        <dbReference type="ARBA" id="ARBA00012584"/>
    </source>
</evidence>
<dbReference type="EC" id="2.7.7.87" evidence="3"/>
<evidence type="ECO:0000256" key="11">
    <source>
        <dbReference type="ARBA" id="ARBA00048366"/>
    </source>
</evidence>
<dbReference type="AlphaFoldDB" id="A0A6J6PP76"/>
<evidence type="ECO:0000256" key="7">
    <source>
        <dbReference type="ARBA" id="ARBA00022695"/>
    </source>
</evidence>
<dbReference type="PANTHER" id="PTHR17490:SF16">
    <property type="entry name" value="THREONYLCARBAMOYL-AMP SYNTHASE"/>
    <property type="match status" value="1"/>
</dbReference>
<evidence type="ECO:0000256" key="1">
    <source>
        <dbReference type="ARBA" id="ARBA00004496"/>
    </source>
</evidence>
<dbReference type="GO" id="GO:0005737">
    <property type="term" value="C:cytoplasm"/>
    <property type="evidence" value="ECO:0007669"/>
    <property type="project" value="UniProtKB-SubCell"/>
</dbReference>
<dbReference type="GO" id="GO:0003725">
    <property type="term" value="F:double-stranded RNA binding"/>
    <property type="evidence" value="ECO:0007669"/>
    <property type="project" value="InterPro"/>
</dbReference>
<proteinExistence type="inferred from homology"/>
<keyword evidence="5" id="KW-0808">Transferase</keyword>
<evidence type="ECO:0000256" key="10">
    <source>
        <dbReference type="ARBA" id="ARBA00029774"/>
    </source>
</evidence>
<dbReference type="PROSITE" id="PS51163">
    <property type="entry name" value="YRDC"/>
    <property type="match status" value="1"/>
</dbReference>
<keyword evidence="4" id="KW-0963">Cytoplasm</keyword>
<dbReference type="InterPro" id="IPR050156">
    <property type="entry name" value="TC-AMP_synthase_SUA5"/>
</dbReference>
<evidence type="ECO:0000256" key="8">
    <source>
        <dbReference type="ARBA" id="ARBA00022741"/>
    </source>
</evidence>
<dbReference type="GO" id="GO:0008033">
    <property type="term" value="P:tRNA processing"/>
    <property type="evidence" value="ECO:0007669"/>
    <property type="project" value="UniProtKB-KW"/>
</dbReference>
<gene>
    <name evidence="13" type="ORF">UFOPK2399_01201</name>
</gene>
<dbReference type="Gene3D" id="3.90.870.10">
    <property type="entry name" value="DHBP synthase"/>
    <property type="match status" value="1"/>
</dbReference>
<evidence type="ECO:0000313" key="13">
    <source>
        <dbReference type="EMBL" id="CAB4698673.1"/>
    </source>
</evidence>
<sequence>MDAVGVQDAVAALRRSEAVLLPADGVYGMCALASDKSAVLALYALKGREARQPTAVIAPSIKSLLAFLPDIPAHERLAIERLLPGPFTLVVSNPASRYPWLSGDRSATLGVRVANLPGSSQAVLDAVGPVAATSANEPGEPPAASLSDVTARIRAGCGAEVDAGALPGTPSTVVDITSTPPLVLREGLVSAAETLALLAS</sequence>
<organism evidence="13">
    <name type="scientific">freshwater metagenome</name>
    <dbReference type="NCBI Taxonomy" id="449393"/>
    <lineage>
        <taxon>unclassified sequences</taxon>
        <taxon>metagenomes</taxon>
        <taxon>ecological metagenomes</taxon>
    </lineage>
</organism>
<dbReference type="InterPro" id="IPR017945">
    <property type="entry name" value="DHBP_synth_RibB-like_a/b_dom"/>
</dbReference>
<dbReference type="GO" id="GO:0061710">
    <property type="term" value="F:L-threonylcarbamoyladenylate synthase"/>
    <property type="evidence" value="ECO:0007669"/>
    <property type="project" value="UniProtKB-EC"/>
</dbReference>
<keyword evidence="9" id="KW-0067">ATP-binding</keyword>
<evidence type="ECO:0000256" key="2">
    <source>
        <dbReference type="ARBA" id="ARBA00007663"/>
    </source>
</evidence>
<dbReference type="Pfam" id="PF01300">
    <property type="entry name" value="Sua5_yciO_yrdC"/>
    <property type="match status" value="1"/>
</dbReference>
<evidence type="ECO:0000256" key="9">
    <source>
        <dbReference type="ARBA" id="ARBA00022840"/>
    </source>
</evidence>
<comment type="catalytic activity">
    <reaction evidence="11">
        <text>L-threonine + hydrogencarbonate + ATP = L-threonylcarbamoyladenylate + diphosphate + H2O</text>
        <dbReference type="Rhea" id="RHEA:36407"/>
        <dbReference type="ChEBI" id="CHEBI:15377"/>
        <dbReference type="ChEBI" id="CHEBI:17544"/>
        <dbReference type="ChEBI" id="CHEBI:30616"/>
        <dbReference type="ChEBI" id="CHEBI:33019"/>
        <dbReference type="ChEBI" id="CHEBI:57926"/>
        <dbReference type="ChEBI" id="CHEBI:73682"/>
        <dbReference type="EC" id="2.7.7.87"/>
    </reaction>
</comment>
<evidence type="ECO:0000256" key="5">
    <source>
        <dbReference type="ARBA" id="ARBA00022679"/>
    </source>
</evidence>